<evidence type="ECO:0000256" key="1">
    <source>
        <dbReference type="ARBA" id="ARBA00010641"/>
    </source>
</evidence>
<dbReference type="Gene3D" id="1.10.1740.10">
    <property type="match status" value="1"/>
</dbReference>
<name>A0A4Y8INM7_9BACI</name>
<dbReference type="InterPro" id="IPR007627">
    <property type="entry name" value="RNA_pol_sigma70_r2"/>
</dbReference>
<dbReference type="Gene3D" id="1.10.10.10">
    <property type="entry name" value="Winged helix-like DNA-binding domain superfamily/Winged helix DNA-binding domain"/>
    <property type="match status" value="1"/>
</dbReference>
<evidence type="ECO:0000313" key="9">
    <source>
        <dbReference type="Proteomes" id="UP000297975"/>
    </source>
</evidence>
<gene>
    <name evidence="8" type="ORF">E3U55_07400</name>
</gene>
<keyword evidence="5" id="KW-0804">Transcription</keyword>
<dbReference type="GO" id="GO:0003677">
    <property type="term" value="F:DNA binding"/>
    <property type="evidence" value="ECO:0007669"/>
    <property type="project" value="UniProtKB-KW"/>
</dbReference>
<evidence type="ECO:0000259" key="6">
    <source>
        <dbReference type="Pfam" id="PF04542"/>
    </source>
</evidence>
<evidence type="ECO:0000313" key="8">
    <source>
        <dbReference type="EMBL" id="TFB22120.1"/>
    </source>
</evidence>
<feature type="domain" description="RNA polymerase sigma factor 70 region 4 type 2" evidence="7">
    <location>
        <begin position="103"/>
        <end position="146"/>
    </location>
</feature>
<dbReference type="EMBL" id="SOPW01000006">
    <property type="protein sequence ID" value="TFB22120.1"/>
    <property type="molecule type" value="Genomic_DNA"/>
</dbReference>
<dbReference type="Pfam" id="PF04542">
    <property type="entry name" value="Sigma70_r2"/>
    <property type="match status" value="1"/>
</dbReference>
<dbReference type="InterPro" id="IPR039425">
    <property type="entry name" value="RNA_pol_sigma-70-like"/>
</dbReference>
<dbReference type="InterPro" id="IPR036388">
    <property type="entry name" value="WH-like_DNA-bd_sf"/>
</dbReference>
<comment type="similarity">
    <text evidence="1">Belongs to the sigma-70 factor family. ECF subfamily.</text>
</comment>
<dbReference type="InterPro" id="IPR014284">
    <property type="entry name" value="RNA_pol_sigma-70_dom"/>
</dbReference>
<sequence length="217" mass="25685">MQIDQVKLEELTVKLYNYCLSLTSSKWEAEDLVQETLIKYIKLKQDDPDKEMNESFLFTMARNLLIDGKRKQKETFTDQAELIATIDQSYEWDSLLEILCSVLPLHQAMLVTLKDVFQYTSQEIADMFRVSNESIKTSLHRSRQKLNTNKDFIIKGHNQPDLVLFKKFTEAVKMQSPFKIFKYYRLLDTKNYKIFKDRYQRVIFISDPNGNILQILS</sequence>
<dbReference type="InterPro" id="IPR013324">
    <property type="entry name" value="RNA_pol_sigma_r3/r4-like"/>
</dbReference>
<protein>
    <submittedName>
        <fullName evidence="8">RNA polymerase sigma factor</fullName>
    </submittedName>
</protein>
<evidence type="ECO:0000256" key="3">
    <source>
        <dbReference type="ARBA" id="ARBA00023082"/>
    </source>
</evidence>
<dbReference type="SUPFAM" id="SSF88946">
    <property type="entry name" value="Sigma2 domain of RNA polymerase sigma factors"/>
    <property type="match status" value="1"/>
</dbReference>
<dbReference type="InterPro" id="IPR013325">
    <property type="entry name" value="RNA_pol_sigma_r2"/>
</dbReference>
<dbReference type="SUPFAM" id="SSF88659">
    <property type="entry name" value="Sigma3 and sigma4 domains of RNA polymerase sigma factors"/>
    <property type="match status" value="1"/>
</dbReference>
<comment type="caution">
    <text evidence="8">The sequence shown here is derived from an EMBL/GenBank/DDBJ whole genome shotgun (WGS) entry which is preliminary data.</text>
</comment>
<reference evidence="8 9" key="1">
    <citation type="submission" date="2019-03" db="EMBL/GenBank/DDBJ databases">
        <authorList>
            <person name="He R.-H."/>
        </authorList>
    </citation>
    <scope>NUCLEOTIDE SEQUENCE [LARGE SCALE GENOMIC DNA]</scope>
    <source>
        <strain evidence="9">SH 714</strain>
    </source>
</reference>
<dbReference type="OrthoDB" id="2381154at2"/>
<evidence type="ECO:0000256" key="2">
    <source>
        <dbReference type="ARBA" id="ARBA00023015"/>
    </source>
</evidence>
<dbReference type="NCBIfam" id="TIGR02937">
    <property type="entry name" value="sigma70-ECF"/>
    <property type="match status" value="1"/>
</dbReference>
<keyword evidence="4" id="KW-0238">DNA-binding</keyword>
<dbReference type="PANTHER" id="PTHR43133:SF8">
    <property type="entry name" value="RNA POLYMERASE SIGMA FACTOR HI_1459-RELATED"/>
    <property type="match status" value="1"/>
</dbReference>
<organism evidence="8 9">
    <name type="scientific">Filobacillus milosensis</name>
    <dbReference type="NCBI Taxonomy" id="94137"/>
    <lineage>
        <taxon>Bacteria</taxon>
        <taxon>Bacillati</taxon>
        <taxon>Bacillota</taxon>
        <taxon>Bacilli</taxon>
        <taxon>Bacillales</taxon>
        <taxon>Bacillaceae</taxon>
        <taxon>Filobacillus</taxon>
    </lineage>
</organism>
<dbReference type="GO" id="GO:0016987">
    <property type="term" value="F:sigma factor activity"/>
    <property type="evidence" value="ECO:0007669"/>
    <property type="project" value="UniProtKB-KW"/>
</dbReference>
<feature type="domain" description="RNA polymerase sigma-70 region 2" evidence="6">
    <location>
        <begin position="14"/>
        <end position="73"/>
    </location>
</feature>
<evidence type="ECO:0000256" key="4">
    <source>
        <dbReference type="ARBA" id="ARBA00023125"/>
    </source>
</evidence>
<evidence type="ECO:0000259" key="7">
    <source>
        <dbReference type="Pfam" id="PF08281"/>
    </source>
</evidence>
<dbReference type="PANTHER" id="PTHR43133">
    <property type="entry name" value="RNA POLYMERASE ECF-TYPE SIGMA FACTO"/>
    <property type="match status" value="1"/>
</dbReference>
<dbReference type="RefSeq" id="WP_134339792.1">
    <property type="nucleotide sequence ID" value="NZ_SOPW01000006.1"/>
</dbReference>
<dbReference type="AlphaFoldDB" id="A0A4Y8INM7"/>
<keyword evidence="2" id="KW-0805">Transcription regulation</keyword>
<dbReference type="Proteomes" id="UP000297975">
    <property type="component" value="Unassembled WGS sequence"/>
</dbReference>
<dbReference type="Pfam" id="PF08281">
    <property type="entry name" value="Sigma70_r4_2"/>
    <property type="match status" value="1"/>
</dbReference>
<proteinExistence type="inferred from homology"/>
<accession>A0A4Y8INM7</accession>
<evidence type="ECO:0000256" key="5">
    <source>
        <dbReference type="ARBA" id="ARBA00023163"/>
    </source>
</evidence>
<keyword evidence="9" id="KW-1185">Reference proteome</keyword>
<dbReference type="InterPro" id="IPR013249">
    <property type="entry name" value="RNA_pol_sigma70_r4_t2"/>
</dbReference>
<dbReference type="GO" id="GO:0006352">
    <property type="term" value="P:DNA-templated transcription initiation"/>
    <property type="evidence" value="ECO:0007669"/>
    <property type="project" value="InterPro"/>
</dbReference>
<keyword evidence="3" id="KW-0731">Sigma factor</keyword>